<evidence type="ECO:0000313" key="1">
    <source>
        <dbReference type="EMBL" id="KAF9484700.1"/>
    </source>
</evidence>
<name>A0A9P5ZD23_9AGAR</name>
<reference evidence="1" key="1">
    <citation type="submission" date="2020-11" db="EMBL/GenBank/DDBJ databases">
        <authorList>
            <consortium name="DOE Joint Genome Institute"/>
            <person name="Ahrendt S."/>
            <person name="Riley R."/>
            <person name="Andreopoulos W."/>
            <person name="Labutti K."/>
            <person name="Pangilinan J."/>
            <person name="Ruiz-Duenas F.J."/>
            <person name="Barrasa J.M."/>
            <person name="Sanchez-Garcia M."/>
            <person name="Camarero S."/>
            <person name="Miyauchi S."/>
            <person name="Serrano A."/>
            <person name="Linde D."/>
            <person name="Babiker R."/>
            <person name="Drula E."/>
            <person name="Ayuso-Fernandez I."/>
            <person name="Pacheco R."/>
            <person name="Padilla G."/>
            <person name="Ferreira P."/>
            <person name="Barriuso J."/>
            <person name="Kellner H."/>
            <person name="Castanera R."/>
            <person name="Alfaro M."/>
            <person name="Ramirez L."/>
            <person name="Pisabarro A.G."/>
            <person name="Kuo A."/>
            <person name="Tritt A."/>
            <person name="Lipzen A."/>
            <person name="He G."/>
            <person name="Yan M."/>
            <person name="Ng V."/>
            <person name="Cullen D."/>
            <person name="Martin F."/>
            <person name="Rosso M.-N."/>
            <person name="Henrissat B."/>
            <person name="Hibbett D."/>
            <person name="Martinez A.T."/>
            <person name="Grigoriev I.V."/>
        </authorList>
    </citation>
    <scope>NUCLEOTIDE SEQUENCE</scope>
    <source>
        <strain evidence="1">CIRM-BRFM 674</strain>
    </source>
</reference>
<dbReference type="AlphaFoldDB" id="A0A9P5ZD23"/>
<comment type="caution">
    <text evidence="1">The sequence shown here is derived from an EMBL/GenBank/DDBJ whole genome shotgun (WGS) entry which is preliminary data.</text>
</comment>
<dbReference type="EMBL" id="MU155141">
    <property type="protein sequence ID" value="KAF9484700.1"/>
    <property type="molecule type" value="Genomic_DNA"/>
</dbReference>
<keyword evidence="2" id="KW-1185">Reference proteome</keyword>
<accession>A0A9P5ZD23</accession>
<dbReference type="Proteomes" id="UP000807469">
    <property type="component" value="Unassembled WGS sequence"/>
</dbReference>
<protein>
    <submittedName>
        <fullName evidence="1">Uncharacterized protein</fullName>
    </submittedName>
</protein>
<sequence>MIRTRMTCQCNECATTLTDGFTLAARMSLERLSMEAVSSLQEEVHINKKYITVVREVMSLLKVTPQSILERSMYRRERRCCNSDCPELKAGLRPVKKYTCTGCHTVLYCGSDCQKGCVSLTFYSFLHAN</sequence>
<gene>
    <name evidence="1" type="ORF">BDN70DRAFT_84742</name>
</gene>
<proteinExistence type="predicted"/>
<organism evidence="1 2">
    <name type="scientific">Pholiota conissans</name>
    <dbReference type="NCBI Taxonomy" id="109636"/>
    <lineage>
        <taxon>Eukaryota</taxon>
        <taxon>Fungi</taxon>
        <taxon>Dikarya</taxon>
        <taxon>Basidiomycota</taxon>
        <taxon>Agaricomycotina</taxon>
        <taxon>Agaricomycetes</taxon>
        <taxon>Agaricomycetidae</taxon>
        <taxon>Agaricales</taxon>
        <taxon>Agaricineae</taxon>
        <taxon>Strophariaceae</taxon>
        <taxon>Pholiota</taxon>
    </lineage>
</organism>
<dbReference type="OrthoDB" id="341421at2759"/>
<evidence type="ECO:0000313" key="2">
    <source>
        <dbReference type="Proteomes" id="UP000807469"/>
    </source>
</evidence>